<reference evidence="1" key="1">
    <citation type="submission" date="2023-03" db="EMBL/GenBank/DDBJ databases">
        <title>Massive genome expansion in bonnet fungi (Mycena s.s.) driven by repeated elements and novel gene families across ecological guilds.</title>
        <authorList>
            <consortium name="Lawrence Berkeley National Laboratory"/>
            <person name="Harder C.B."/>
            <person name="Miyauchi S."/>
            <person name="Viragh M."/>
            <person name="Kuo A."/>
            <person name="Thoen E."/>
            <person name="Andreopoulos B."/>
            <person name="Lu D."/>
            <person name="Skrede I."/>
            <person name="Drula E."/>
            <person name="Henrissat B."/>
            <person name="Morin E."/>
            <person name="Kohler A."/>
            <person name="Barry K."/>
            <person name="LaButti K."/>
            <person name="Morin E."/>
            <person name="Salamov A."/>
            <person name="Lipzen A."/>
            <person name="Mereny Z."/>
            <person name="Hegedus B."/>
            <person name="Baldrian P."/>
            <person name="Stursova M."/>
            <person name="Weitz H."/>
            <person name="Taylor A."/>
            <person name="Grigoriev I.V."/>
            <person name="Nagy L.G."/>
            <person name="Martin F."/>
            <person name="Kauserud H."/>
        </authorList>
    </citation>
    <scope>NUCLEOTIDE SEQUENCE</scope>
    <source>
        <strain evidence="1">CBHHK067</strain>
    </source>
</reference>
<dbReference type="Proteomes" id="UP001221757">
    <property type="component" value="Unassembled WGS sequence"/>
</dbReference>
<gene>
    <name evidence="1" type="ORF">B0H17DRAFT_1336446</name>
</gene>
<evidence type="ECO:0000313" key="1">
    <source>
        <dbReference type="EMBL" id="KAJ7665723.1"/>
    </source>
</evidence>
<comment type="caution">
    <text evidence="1">The sequence shown here is derived from an EMBL/GenBank/DDBJ whole genome shotgun (WGS) entry which is preliminary data.</text>
</comment>
<protein>
    <submittedName>
        <fullName evidence="1">Uncharacterized protein</fullName>
    </submittedName>
</protein>
<name>A0AAD7CVG0_MYCRO</name>
<keyword evidence="2" id="KW-1185">Reference proteome</keyword>
<accession>A0AAD7CVG0</accession>
<sequence>MDSAPSHIGLDDDLKVAHDPAAQAIAKLATDTSIPEGDRRALQYRFNEWVDLLEILFSMVSLPPLEITVQKSDIYVCAAHSRYAFVRLGTSATTKAHALATFSGEVSLDQEGLRRGKYNRRTFSFRRSSRYASHAKHARRLNLANSGTSFSLKPA</sequence>
<dbReference type="AlphaFoldDB" id="A0AAD7CVG0"/>
<dbReference type="EMBL" id="JARKIE010000213">
    <property type="protein sequence ID" value="KAJ7665723.1"/>
    <property type="molecule type" value="Genomic_DNA"/>
</dbReference>
<proteinExistence type="predicted"/>
<organism evidence="1 2">
    <name type="scientific">Mycena rosella</name>
    <name type="common">Pink bonnet</name>
    <name type="synonym">Agaricus rosellus</name>
    <dbReference type="NCBI Taxonomy" id="1033263"/>
    <lineage>
        <taxon>Eukaryota</taxon>
        <taxon>Fungi</taxon>
        <taxon>Dikarya</taxon>
        <taxon>Basidiomycota</taxon>
        <taxon>Agaricomycotina</taxon>
        <taxon>Agaricomycetes</taxon>
        <taxon>Agaricomycetidae</taxon>
        <taxon>Agaricales</taxon>
        <taxon>Marasmiineae</taxon>
        <taxon>Mycenaceae</taxon>
        <taxon>Mycena</taxon>
    </lineage>
</organism>
<evidence type="ECO:0000313" key="2">
    <source>
        <dbReference type="Proteomes" id="UP001221757"/>
    </source>
</evidence>